<reference evidence="22" key="1">
    <citation type="submission" date="2020-02" db="EMBL/GenBank/DDBJ databases">
        <title>Bird 10,000 Genomes (B10K) Project - Family phase.</title>
        <authorList>
            <person name="Zhang G."/>
        </authorList>
    </citation>
    <scope>NUCLEOTIDE SEQUENCE</scope>
    <source>
        <strain evidence="22">B10K-DU-002-37</strain>
        <tissue evidence="22">Muscle</tissue>
    </source>
</reference>
<feature type="chain" id="PRO_5032441354" description="Monocyte differentiation antigen CD14" evidence="21">
    <location>
        <begin position="19"/>
        <end position="431"/>
    </location>
</feature>
<keyword evidence="10" id="KW-0336">GPI-anchor</keyword>
<dbReference type="PANTHER" id="PTHR10630:SF3">
    <property type="entry name" value="MONOCYTE DIFFERENTIATION ANTIGEN CD14"/>
    <property type="match status" value="1"/>
</dbReference>
<comment type="caution">
    <text evidence="22">The sequence shown here is derived from an EMBL/GenBank/DDBJ whole genome shotgun (WGS) entry which is preliminary data.</text>
</comment>
<feature type="signal peptide" evidence="21">
    <location>
        <begin position="1"/>
        <end position="18"/>
    </location>
</feature>
<evidence type="ECO:0000256" key="19">
    <source>
        <dbReference type="ARBA" id="ARBA00023288"/>
    </source>
</evidence>
<keyword evidence="11 21" id="KW-0732">Signal</keyword>
<evidence type="ECO:0000256" key="12">
    <source>
        <dbReference type="ARBA" id="ARBA00022737"/>
    </source>
</evidence>
<protein>
    <recommendedName>
        <fullName evidence="5">Monocyte differentiation antigen CD14</fullName>
    </recommendedName>
    <alternativeName>
        <fullName evidence="20">Myeloid cell-specific leucine-rich glycoprotein</fullName>
    </alternativeName>
</protein>
<dbReference type="SMART" id="SM00369">
    <property type="entry name" value="LRR_TYP"/>
    <property type="match status" value="6"/>
</dbReference>
<dbReference type="GO" id="GO:0034142">
    <property type="term" value="P:toll-like receptor 4 signaling pathway"/>
    <property type="evidence" value="ECO:0007669"/>
    <property type="project" value="TreeGrafter"/>
</dbReference>
<dbReference type="GO" id="GO:0001819">
    <property type="term" value="P:positive regulation of cytokine production"/>
    <property type="evidence" value="ECO:0007669"/>
    <property type="project" value="TreeGrafter"/>
</dbReference>
<dbReference type="PROSITE" id="PS51450">
    <property type="entry name" value="LRR"/>
    <property type="match status" value="1"/>
</dbReference>
<feature type="non-terminal residue" evidence="22">
    <location>
        <position position="1"/>
    </location>
</feature>
<evidence type="ECO:0000256" key="2">
    <source>
        <dbReference type="ARBA" id="ARBA00004555"/>
    </source>
</evidence>
<evidence type="ECO:0000256" key="5">
    <source>
        <dbReference type="ARBA" id="ARBA00020237"/>
    </source>
</evidence>
<dbReference type="InterPro" id="IPR003591">
    <property type="entry name" value="Leu-rich_rpt_typical-subtyp"/>
</dbReference>
<evidence type="ECO:0000256" key="1">
    <source>
        <dbReference type="ARBA" id="ARBA00004285"/>
    </source>
</evidence>
<evidence type="ECO:0000313" key="23">
    <source>
        <dbReference type="Proteomes" id="UP000627253"/>
    </source>
</evidence>
<sequence>LSTQAAVVLLLGVLGAEGRCVLNRTQEHCTCYNLSEESAGSIIQCLPATVVEFWGGELQRYADLPVGDLDAAAIDMLGSLLVSKIVFGDLLVPEELLARVLRFFSYTHVRELAFENCAFQGRGDWQQMAGQELPILALRFHKVSSAPLEGREQDLSLLGSWLQALQELAVTSCRVTNLPCAIGRLLRALRSLDLAQNSLGDDSLGAAFCGEAFPRLQALSLRRNRLSSYHGVCRSLQRLPQLQHLDLSQNELLPAPGSSCRWPPSLQTFNLSGAGLDEVPTPLPPRLEVLDLSHNHLRAVDLSLSFLRRLLLSQNALQAAPSTAGCPALDTLNLDGNLLTELPWEEVERLKEVAAAGNPFHCSCAGAGGLQALAGRGQLGQGWPQDYVCQSPPDYQGRPVGAVSVSVVRCHPAAVIVPICLLLALLGAAGA</sequence>
<feature type="non-terminal residue" evidence="22">
    <location>
        <position position="431"/>
    </location>
</feature>
<dbReference type="InterPro" id="IPR032675">
    <property type="entry name" value="LRR_dom_sf"/>
</dbReference>
<keyword evidence="17" id="KW-0325">Glycoprotein</keyword>
<evidence type="ECO:0000256" key="21">
    <source>
        <dbReference type="SAM" id="SignalP"/>
    </source>
</evidence>
<keyword evidence="19" id="KW-0449">Lipoprotein</keyword>
<evidence type="ECO:0000256" key="18">
    <source>
        <dbReference type="ARBA" id="ARBA00023198"/>
    </source>
</evidence>
<evidence type="ECO:0000256" key="15">
    <source>
        <dbReference type="ARBA" id="ARBA00023136"/>
    </source>
</evidence>
<keyword evidence="14" id="KW-0333">Golgi apparatus</keyword>
<keyword evidence="23" id="KW-1185">Reference proteome</keyword>
<evidence type="ECO:0000256" key="4">
    <source>
        <dbReference type="ARBA" id="ARBA00004613"/>
    </source>
</evidence>
<evidence type="ECO:0000256" key="6">
    <source>
        <dbReference type="ARBA" id="ARBA00022475"/>
    </source>
</evidence>
<organism evidence="22 23">
    <name type="scientific">Tricholaema leucomelas</name>
    <name type="common">pied barbet</name>
    <dbReference type="NCBI Taxonomy" id="240729"/>
    <lineage>
        <taxon>Eukaryota</taxon>
        <taxon>Metazoa</taxon>
        <taxon>Chordata</taxon>
        <taxon>Craniata</taxon>
        <taxon>Vertebrata</taxon>
        <taxon>Euteleostomi</taxon>
        <taxon>Archelosauria</taxon>
        <taxon>Archosauria</taxon>
        <taxon>Dinosauria</taxon>
        <taxon>Saurischia</taxon>
        <taxon>Theropoda</taxon>
        <taxon>Coelurosauria</taxon>
        <taxon>Aves</taxon>
        <taxon>Neognathae</taxon>
        <taxon>Neoaves</taxon>
        <taxon>Telluraves</taxon>
        <taxon>Coraciimorphae</taxon>
        <taxon>Piciformes</taxon>
        <taxon>Lybiidae</taxon>
        <taxon>Tricholaema lacrymosa</taxon>
    </lineage>
</organism>
<keyword evidence="12" id="KW-0677">Repeat</keyword>
<dbReference type="AlphaFoldDB" id="A0A852IXP2"/>
<keyword evidence="15" id="KW-0472">Membrane</keyword>
<evidence type="ECO:0000256" key="8">
    <source>
        <dbReference type="ARBA" id="ARBA00022588"/>
    </source>
</evidence>
<name>A0A852IXP2_9PICI</name>
<dbReference type="GO" id="GO:0005794">
    <property type="term" value="C:Golgi apparatus"/>
    <property type="evidence" value="ECO:0007669"/>
    <property type="project" value="UniProtKB-SubCell"/>
</dbReference>
<dbReference type="SUPFAM" id="SSF52058">
    <property type="entry name" value="L domain-like"/>
    <property type="match status" value="1"/>
</dbReference>
<evidence type="ECO:0000256" key="13">
    <source>
        <dbReference type="ARBA" id="ARBA00022859"/>
    </source>
</evidence>
<dbReference type="Pfam" id="PF00560">
    <property type="entry name" value="LRR_1"/>
    <property type="match status" value="1"/>
</dbReference>
<dbReference type="InterPro" id="IPR001611">
    <property type="entry name" value="Leu-rich_rpt"/>
</dbReference>
<accession>A0A852IXP2</accession>
<dbReference type="Gene3D" id="3.80.10.10">
    <property type="entry name" value="Ribonuclease Inhibitor"/>
    <property type="match status" value="2"/>
</dbReference>
<evidence type="ECO:0000256" key="3">
    <source>
        <dbReference type="ARBA" id="ARBA00004609"/>
    </source>
</evidence>
<dbReference type="OrthoDB" id="676979at2759"/>
<dbReference type="GO" id="GO:0009897">
    <property type="term" value="C:external side of plasma membrane"/>
    <property type="evidence" value="ECO:0007669"/>
    <property type="project" value="TreeGrafter"/>
</dbReference>
<keyword evidence="9" id="KW-0433">Leucine-rich repeat</keyword>
<comment type="subcellular location">
    <subcellularLocation>
        <location evidence="3">Cell membrane</location>
        <topology evidence="3">Lipid-anchor</topology>
        <topology evidence="3">GPI-anchor</topology>
    </subcellularLocation>
    <subcellularLocation>
        <location evidence="2">Golgi apparatus</location>
    </subcellularLocation>
    <subcellularLocation>
        <location evidence="1">Membrane raft</location>
    </subcellularLocation>
    <subcellularLocation>
        <location evidence="4">Secreted</location>
    </subcellularLocation>
</comment>
<dbReference type="GO" id="GO:0045121">
    <property type="term" value="C:membrane raft"/>
    <property type="evidence" value="ECO:0007669"/>
    <property type="project" value="UniProtKB-SubCell"/>
</dbReference>
<dbReference type="GO" id="GO:0001530">
    <property type="term" value="F:lipopolysaccharide binding"/>
    <property type="evidence" value="ECO:0007669"/>
    <property type="project" value="TreeGrafter"/>
</dbReference>
<proteinExistence type="predicted"/>
<evidence type="ECO:0000256" key="10">
    <source>
        <dbReference type="ARBA" id="ARBA00022622"/>
    </source>
</evidence>
<dbReference type="InterPro" id="IPR016337">
    <property type="entry name" value="Monocyte_diff_Ag_CD14"/>
</dbReference>
<evidence type="ECO:0000256" key="9">
    <source>
        <dbReference type="ARBA" id="ARBA00022614"/>
    </source>
</evidence>
<keyword evidence="18" id="KW-0395">Inflammatory response</keyword>
<evidence type="ECO:0000256" key="11">
    <source>
        <dbReference type="ARBA" id="ARBA00022729"/>
    </source>
</evidence>
<evidence type="ECO:0000256" key="20">
    <source>
        <dbReference type="ARBA" id="ARBA00031013"/>
    </source>
</evidence>
<evidence type="ECO:0000256" key="16">
    <source>
        <dbReference type="ARBA" id="ARBA00023157"/>
    </source>
</evidence>
<gene>
    <name evidence="22" type="primary">Tlr21_0</name>
    <name evidence="22" type="ORF">TRILEU_R03909</name>
</gene>
<dbReference type="GO" id="GO:0006954">
    <property type="term" value="P:inflammatory response"/>
    <property type="evidence" value="ECO:0007669"/>
    <property type="project" value="UniProtKB-KW"/>
</dbReference>
<evidence type="ECO:0000256" key="7">
    <source>
        <dbReference type="ARBA" id="ARBA00022525"/>
    </source>
</evidence>
<dbReference type="PANTHER" id="PTHR10630">
    <property type="entry name" value="MONOCYTE DIFFERENTIATION ANTIGEN CD14"/>
    <property type="match status" value="1"/>
</dbReference>
<keyword evidence="16" id="KW-1015">Disulfide bond</keyword>
<keyword evidence="8" id="KW-0399">Innate immunity</keyword>
<keyword evidence="7" id="KW-0964">Secreted</keyword>
<dbReference type="EMBL" id="WAAF01011917">
    <property type="protein sequence ID" value="NXX45524.1"/>
    <property type="molecule type" value="Genomic_DNA"/>
</dbReference>
<dbReference type="Proteomes" id="UP000627253">
    <property type="component" value="Unassembled WGS sequence"/>
</dbReference>
<keyword evidence="6" id="KW-1003">Cell membrane</keyword>
<keyword evidence="13" id="KW-0391">Immunity</keyword>
<dbReference type="GO" id="GO:0005576">
    <property type="term" value="C:extracellular region"/>
    <property type="evidence" value="ECO:0007669"/>
    <property type="project" value="UniProtKB-SubCell"/>
</dbReference>
<dbReference type="GO" id="GO:0045087">
    <property type="term" value="P:innate immune response"/>
    <property type="evidence" value="ECO:0007669"/>
    <property type="project" value="UniProtKB-KW"/>
</dbReference>
<dbReference type="GO" id="GO:0071222">
    <property type="term" value="P:cellular response to lipopolysaccharide"/>
    <property type="evidence" value="ECO:0007669"/>
    <property type="project" value="TreeGrafter"/>
</dbReference>
<dbReference type="GO" id="GO:0046696">
    <property type="term" value="C:lipopolysaccharide receptor complex"/>
    <property type="evidence" value="ECO:0007669"/>
    <property type="project" value="TreeGrafter"/>
</dbReference>
<evidence type="ECO:0000256" key="17">
    <source>
        <dbReference type="ARBA" id="ARBA00023180"/>
    </source>
</evidence>
<evidence type="ECO:0000256" key="14">
    <source>
        <dbReference type="ARBA" id="ARBA00023034"/>
    </source>
</evidence>
<evidence type="ECO:0000313" key="22">
    <source>
        <dbReference type="EMBL" id="NXX45524.1"/>
    </source>
</evidence>